<evidence type="ECO:0000313" key="3">
    <source>
        <dbReference type="Proteomes" id="UP000811619"/>
    </source>
</evidence>
<dbReference type="AlphaFoldDB" id="A0A8K0NI67"/>
<reference evidence="2" key="1">
    <citation type="journal article" date="2020" name="bioRxiv">
        <title>Whole genome comparisons of ergot fungi reveals the divergence and evolution of species within the genus Claviceps are the result of varying mechanisms driving genome evolution and host range expansion.</title>
        <authorList>
            <person name="Wyka S.A."/>
            <person name="Mondo S.J."/>
            <person name="Liu M."/>
            <person name="Dettman J."/>
            <person name="Nalam V."/>
            <person name="Broders K.D."/>
        </authorList>
    </citation>
    <scope>NUCLEOTIDE SEQUENCE</scope>
    <source>
        <strain evidence="2">CCC 489</strain>
    </source>
</reference>
<sequence>MSSRSRTEESPLLELVARADMSREAFNPFTYERGAGPDKTATARRPNNEPYKSAMLLLGECRAAAREYGQLSEGSSTAKMPQWLRWEKDSADLHELNQRMLAIATTFVEHQVVPQATESQPDVGKDDVEQIAWELLEDAHHAQQGGETWGNVAEAMMRNMCGIMVLLS</sequence>
<protein>
    <submittedName>
        <fullName evidence="2">Uncharacterized protein</fullName>
    </submittedName>
</protein>
<feature type="region of interest" description="Disordered" evidence="1">
    <location>
        <begin position="29"/>
        <end position="49"/>
    </location>
</feature>
<dbReference type="EMBL" id="SRPY01000132">
    <property type="protein sequence ID" value="KAG5928201.1"/>
    <property type="molecule type" value="Genomic_DNA"/>
</dbReference>
<comment type="caution">
    <text evidence="2">The sequence shown here is derived from an EMBL/GenBank/DDBJ whole genome shotgun (WGS) entry which is preliminary data.</text>
</comment>
<evidence type="ECO:0000313" key="2">
    <source>
        <dbReference type="EMBL" id="KAG5928201.1"/>
    </source>
</evidence>
<proteinExistence type="predicted"/>
<dbReference type="OrthoDB" id="3598799at2759"/>
<evidence type="ECO:0000256" key="1">
    <source>
        <dbReference type="SAM" id="MobiDB-lite"/>
    </source>
</evidence>
<organism evidence="2 3">
    <name type="scientific">Claviceps africana</name>
    <dbReference type="NCBI Taxonomy" id="83212"/>
    <lineage>
        <taxon>Eukaryota</taxon>
        <taxon>Fungi</taxon>
        <taxon>Dikarya</taxon>
        <taxon>Ascomycota</taxon>
        <taxon>Pezizomycotina</taxon>
        <taxon>Sordariomycetes</taxon>
        <taxon>Hypocreomycetidae</taxon>
        <taxon>Hypocreales</taxon>
        <taxon>Clavicipitaceae</taxon>
        <taxon>Claviceps</taxon>
    </lineage>
</organism>
<name>A0A8K0NI67_9HYPO</name>
<gene>
    <name evidence="2" type="ORF">E4U42_001141</name>
</gene>
<keyword evidence="3" id="KW-1185">Reference proteome</keyword>
<dbReference type="Proteomes" id="UP000811619">
    <property type="component" value="Unassembled WGS sequence"/>
</dbReference>
<accession>A0A8K0NI67</accession>